<protein>
    <recommendedName>
        <fullName evidence="1">Protein kinase domain-containing protein</fullName>
    </recommendedName>
</protein>
<dbReference type="PROSITE" id="PS50011">
    <property type="entry name" value="PROTEIN_KINASE_DOM"/>
    <property type="match status" value="1"/>
</dbReference>
<dbReference type="Pfam" id="PF00069">
    <property type="entry name" value="Pkinase"/>
    <property type="match status" value="1"/>
</dbReference>
<keyword evidence="3" id="KW-1185">Reference proteome</keyword>
<evidence type="ECO:0000313" key="3">
    <source>
        <dbReference type="Proteomes" id="UP000750711"/>
    </source>
</evidence>
<dbReference type="GO" id="GO:0007165">
    <property type="term" value="P:signal transduction"/>
    <property type="evidence" value="ECO:0007669"/>
    <property type="project" value="TreeGrafter"/>
</dbReference>
<dbReference type="Proteomes" id="UP000750711">
    <property type="component" value="Unassembled WGS sequence"/>
</dbReference>
<feature type="domain" description="Protein kinase" evidence="1">
    <location>
        <begin position="31"/>
        <end position="317"/>
    </location>
</feature>
<dbReference type="InterPro" id="IPR011009">
    <property type="entry name" value="Kinase-like_dom_sf"/>
</dbReference>
<comment type="caution">
    <text evidence="2">The sequence shown here is derived from an EMBL/GenBank/DDBJ whole genome shotgun (WGS) entry which is preliminary data.</text>
</comment>
<dbReference type="InterPro" id="IPR000719">
    <property type="entry name" value="Prot_kinase_dom"/>
</dbReference>
<name>A0A9P8RPM9_9PEZI</name>
<reference evidence="2" key="1">
    <citation type="submission" date="2021-03" db="EMBL/GenBank/DDBJ databases">
        <title>Comparative genomics and phylogenomic investigation of the class Geoglossomycetes provide insights into ecological specialization and systematics.</title>
        <authorList>
            <person name="Melie T."/>
            <person name="Pirro S."/>
            <person name="Miller A.N."/>
            <person name="Quandt A."/>
        </authorList>
    </citation>
    <scope>NUCLEOTIDE SEQUENCE</scope>
    <source>
        <strain evidence="2">CAQ_001_2017</strain>
    </source>
</reference>
<organism evidence="2 3">
    <name type="scientific">Trichoglossum hirsutum</name>
    <dbReference type="NCBI Taxonomy" id="265104"/>
    <lineage>
        <taxon>Eukaryota</taxon>
        <taxon>Fungi</taxon>
        <taxon>Dikarya</taxon>
        <taxon>Ascomycota</taxon>
        <taxon>Pezizomycotina</taxon>
        <taxon>Geoglossomycetes</taxon>
        <taxon>Geoglossales</taxon>
        <taxon>Geoglossaceae</taxon>
        <taxon>Trichoglossum</taxon>
    </lineage>
</organism>
<dbReference type="PANTHER" id="PTHR48011">
    <property type="entry name" value="CCR4-NOT TRANSCRIPTIONAL COMPLEX SUBUNIT CAF120-RELATED"/>
    <property type="match status" value="1"/>
</dbReference>
<dbReference type="SUPFAM" id="SSF56112">
    <property type="entry name" value="Protein kinase-like (PK-like)"/>
    <property type="match status" value="1"/>
</dbReference>
<proteinExistence type="predicted"/>
<evidence type="ECO:0000313" key="2">
    <source>
        <dbReference type="EMBL" id="KAH0558887.1"/>
    </source>
</evidence>
<dbReference type="GO" id="GO:0004672">
    <property type="term" value="F:protein kinase activity"/>
    <property type="evidence" value="ECO:0007669"/>
    <property type="project" value="InterPro"/>
</dbReference>
<evidence type="ECO:0000259" key="1">
    <source>
        <dbReference type="PROSITE" id="PS50011"/>
    </source>
</evidence>
<dbReference type="EMBL" id="JAGHQM010000710">
    <property type="protein sequence ID" value="KAH0558887.1"/>
    <property type="molecule type" value="Genomic_DNA"/>
</dbReference>
<sequence length="317" mass="35607">MASSSSAIGDAARRAELSRKLRSPVLKPPMNYRKQVDFPGSCSAVWMCEDGTTVFKTPLAFHLDGCNSEEMREYKGLEQESAKLLEREKKIYSHLGRHSTILHCLEISDTGLKFPYMKNGNLRTFLRNDVPKPPQIRSKWIETALVAFDHIHSQEVFQGDVSARNFLVVDDLSIVLSDFSGSKIGDEESLVRPETRYEKQGEELIKISRATDIFAIGSLIYEIVTGKPPYDELEDDDVEKLFKRADFPSTADVYLGGIIRGCWIGEYETVKQVLDATLACEGGGSNIELKDLPGLAYGAITKVASIWKVCIDWWWKA</sequence>
<dbReference type="InterPro" id="IPR052751">
    <property type="entry name" value="Plant_MAPKKK"/>
</dbReference>
<dbReference type="GO" id="GO:0005524">
    <property type="term" value="F:ATP binding"/>
    <property type="evidence" value="ECO:0007669"/>
    <property type="project" value="InterPro"/>
</dbReference>
<gene>
    <name evidence="2" type="ORF">GP486_004481</name>
</gene>
<dbReference type="PANTHER" id="PTHR48011:SF4">
    <property type="entry name" value="MITOGEN-ACTIVATED PROTEIN KINASE KINASE KINASE 19"/>
    <property type="match status" value="1"/>
</dbReference>
<dbReference type="AlphaFoldDB" id="A0A9P8RPM9"/>
<dbReference type="Gene3D" id="1.10.510.10">
    <property type="entry name" value="Transferase(Phosphotransferase) domain 1"/>
    <property type="match status" value="1"/>
</dbReference>
<accession>A0A9P8RPM9</accession>